<feature type="compositionally biased region" description="Low complexity" evidence="1">
    <location>
        <begin position="11"/>
        <end position="22"/>
    </location>
</feature>
<dbReference type="EMBL" id="JAGTJQ010000007">
    <property type="protein sequence ID" value="KAH7027833.1"/>
    <property type="molecule type" value="Genomic_DNA"/>
</dbReference>
<evidence type="ECO:0000256" key="1">
    <source>
        <dbReference type="SAM" id="MobiDB-lite"/>
    </source>
</evidence>
<sequence>MLLKRKRSDSEFSCSSASTLSSPPRPETFFHKAPAHLNSRTLKRHRDNRPSEDKVYQHTLHLLYSAQQIHAAHQRSPSPSPQTHPPDQSSQQMPHSLHPLASAQRSLHNFWTLPGSSRARPTNMPSAPTTVLSFVASHPTSCADCGDDPSICSSMDTDGDLLLVDNTANGLAACSCCGKNVCRQCSITNLDEQRVCLSCTNMQQKNPCHIVRSRPFFLHG</sequence>
<evidence type="ECO:0000313" key="2">
    <source>
        <dbReference type="EMBL" id="KAH7027833.1"/>
    </source>
</evidence>
<feature type="region of interest" description="Disordered" evidence="1">
    <location>
        <begin position="68"/>
        <end position="95"/>
    </location>
</feature>
<dbReference type="AlphaFoldDB" id="A0A9P9BNK4"/>
<dbReference type="RefSeq" id="XP_046010632.1">
    <property type="nucleotide sequence ID" value="XM_046159069.1"/>
</dbReference>
<keyword evidence="3" id="KW-1185">Reference proteome</keyword>
<organism evidence="2 3">
    <name type="scientific">Microdochium trichocladiopsis</name>
    <dbReference type="NCBI Taxonomy" id="1682393"/>
    <lineage>
        <taxon>Eukaryota</taxon>
        <taxon>Fungi</taxon>
        <taxon>Dikarya</taxon>
        <taxon>Ascomycota</taxon>
        <taxon>Pezizomycotina</taxon>
        <taxon>Sordariomycetes</taxon>
        <taxon>Xylariomycetidae</taxon>
        <taxon>Xylariales</taxon>
        <taxon>Microdochiaceae</taxon>
        <taxon>Microdochium</taxon>
    </lineage>
</organism>
<dbReference type="OrthoDB" id="5336357at2759"/>
<dbReference type="GeneID" id="70188615"/>
<name>A0A9P9BNK4_9PEZI</name>
<evidence type="ECO:0000313" key="3">
    <source>
        <dbReference type="Proteomes" id="UP000756346"/>
    </source>
</evidence>
<feature type="region of interest" description="Disordered" evidence="1">
    <location>
        <begin position="1"/>
        <end position="51"/>
    </location>
</feature>
<feature type="compositionally biased region" description="Polar residues" evidence="1">
    <location>
        <begin position="85"/>
        <end position="94"/>
    </location>
</feature>
<dbReference type="Proteomes" id="UP000756346">
    <property type="component" value="Unassembled WGS sequence"/>
</dbReference>
<gene>
    <name evidence="2" type="ORF">B0I36DRAFT_364979</name>
</gene>
<proteinExistence type="predicted"/>
<reference evidence="2" key="1">
    <citation type="journal article" date="2021" name="Nat. Commun.">
        <title>Genetic determinants of endophytism in the Arabidopsis root mycobiome.</title>
        <authorList>
            <person name="Mesny F."/>
            <person name="Miyauchi S."/>
            <person name="Thiergart T."/>
            <person name="Pickel B."/>
            <person name="Atanasova L."/>
            <person name="Karlsson M."/>
            <person name="Huettel B."/>
            <person name="Barry K.W."/>
            <person name="Haridas S."/>
            <person name="Chen C."/>
            <person name="Bauer D."/>
            <person name="Andreopoulos W."/>
            <person name="Pangilinan J."/>
            <person name="LaButti K."/>
            <person name="Riley R."/>
            <person name="Lipzen A."/>
            <person name="Clum A."/>
            <person name="Drula E."/>
            <person name="Henrissat B."/>
            <person name="Kohler A."/>
            <person name="Grigoriev I.V."/>
            <person name="Martin F.M."/>
            <person name="Hacquard S."/>
        </authorList>
    </citation>
    <scope>NUCLEOTIDE SEQUENCE</scope>
    <source>
        <strain evidence="2">MPI-CAGE-CH-0230</strain>
    </source>
</reference>
<protein>
    <submittedName>
        <fullName evidence="2">Uncharacterized protein</fullName>
    </submittedName>
</protein>
<accession>A0A9P9BNK4</accession>
<comment type="caution">
    <text evidence="2">The sequence shown here is derived from an EMBL/GenBank/DDBJ whole genome shotgun (WGS) entry which is preliminary data.</text>
</comment>